<accession>A0A4Y2HB73</accession>
<sequence length="131" mass="14828">MTAGTIARVLRPSPSNHHRPRPDPSRRRYAPSLEGRSMSPHCHTPRGSECRLTYSSATYIPGEGVGRISGREANCDFFILQWRSEGELGPIRGDIIFNPSSYLILETDIKRHSFVNAQRAIYKTVTFHFRG</sequence>
<protein>
    <submittedName>
        <fullName evidence="2">Uncharacterized protein</fullName>
    </submittedName>
</protein>
<evidence type="ECO:0000313" key="3">
    <source>
        <dbReference type="Proteomes" id="UP000499080"/>
    </source>
</evidence>
<name>A0A4Y2HB73_ARAVE</name>
<evidence type="ECO:0000256" key="1">
    <source>
        <dbReference type="SAM" id="MobiDB-lite"/>
    </source>
</evidence>
<proteinExistence type="predicted"/>
<dbReference type="Proteomes" id="UP000499080">
    <property type="component" value="Unassembled WGS sequence"/>
</dbReference>
<comment type="caution">
    <text evidence="2">The sequence shown here is derived from an EMBL/GenBank/DDBJ whole genome shotgun (WGS) entry which is preliminary data.</text>
</comment>
<gene>
    <name evidence="2" type="ORF">AVEN_86969_1</name>
</gene>
<dbReference type="AlphaFoldDB" id="A0A4Y2HB73"/>
<organism evidence="2 3">
    <name type="scientific">Araneus ventricosus</name>
    <name type="common">Orbweaver spider</name>
    <name type="synonym">Epeira ventricosa</name>
    <dbReference type="NCBI Taxonomy" id="182803"/>
    <lineage>
        <taxon>Eukaryota</taxon>
        <taxon>Metazoa</taxon>
        <taxon>Ecdysozoa</taxon>
        <taxon>Arthropoda</taxon>
        <taxon>Chelicerata</taxon>
        <taxon>Arachnida</taxon>
        <taxon>Araneae</taxon>
        <taxon>Araneomorphae</taxon>
        <taxon>Entelegynae</taxon>
        <taxon>Araneoidea</taxon>
        <taxon>Araneidae</taxon>
        <taxon>Araneus</taxon>
    </lineage>
</organism>
<keyword evidence="3" id="KW-1185">Reference proteome</keyword>
<evidence type="ECO:0000313" key="2">
    <source>
        <dbReference type="EMBL" id="GBM62531.1"/>
    </source>
</evidence>
<dbReference type="EMBL" id="BGPR01102267">
    <property type="protein sequence ID" value="GBM62531.1"/>
    <property type="molecule type" value="Genomic_DNA"/>
</dbReference>
<reference evidence="2 3" key="1">
    <citation type="journal article" date="2019" name="Sci. Rep.">
        <title>Orb-weaving spider Araneus ventricosus genome elucidates the spidroin gene catalogue.</title>
        <authorList>
            <person name="Kono N."/>
            <person name="Nakamura H."/>
            <person name="Ohtoshi R."/>
            <person name="Moran D.A.P."/>
            <person name="Shinohara A."/>
            <person name="Yoshida Y."/>
            <person name="Fujiwara M."/>
            <person name="Mori M."/>
            <person name="Tomita M."/>
            <person name="Arakawa K."/>
        </authorList>
    </citation>
    <scope>NUCLEOTIDE SEQUENCE [LARGE SCALE GENOMIC DNA]</scope>
</reference>
<feature type="region of interest" description="Disordered" evidence="1">
    <location>
        <begin position="1"/>
        <end position="45"/>
    </location>
</feature>